<reference evidence="3 4" key="1">
    <citation type="journal article" date="2014" name="BMC Genomics">
        <title>Comparison of environmental and isolate Sulfobacillus genomes reveals diverse carbon, sulfur, nitrogen, and hydrogen metabolisms.</title>
        <authorList>
            <person name="Justice N.B."/>
            <person name="Norman A."/>
            <person name="Brown C.T."/>
            <person name="Singh A."/>
            <person name="Thomas B.C."/>
            <person name="Banfield J.F."/>
        </authorList>
    </citation>
    <scope>NUCLEOTIDE SEQUENCE [LARGE SCALE GENOMIC DNA]</scope>
    <source>
        <strain evidence="3">AMDSBA1</strain>
    </source>
</reference>
<evidence type="ECO:0000256" key="1">
    <source>
        <dbReference type="SAM" id="MobiDB-lite"/>
    </source>
</evidence>
<feature type="transmembrane region" description="Helical" evidence="2">
    <location>
        <begin position="5"/>
        <end position="25"/>
    </location>
</feature>
<accession>A0A2T2X9W5</accession>
<keyword evidence="2" id="KW-0812">Transmembrane</keyword>
<dbReference type="EMBL" id="PXYT01000003">
    <property type="protein sequence ID" value="PSR31311.1"/>
    <property type="molecule type" value="Genomic_DNA"/>
</dbReference>
<evidence type="ECO:0000256" key="2">
    <source>
        <dbReference type="SAM" id="Phobius"/>
    </source>
</evidence>
<protein>
    <submittedName>
        <fullName evidence="3">Uncharacterized protein</fullName>
    </submittedName>
</protein>
<evidence type="ECO:0000313" key="3">
    <source>
        <dbReference type="EMBL" id="PSR31311.1"/>
    </source>
</evidence>
<sequence>MITKYLWPLVTSLFIVLFGVTLLIWPFALHTNVGGWTRGTTSDFWTGLGVIVIGLLMVAAWYSALRNELIDRGIIEVRKPEPQAPAPIRQPSPGPRASQEDLDEKLRVLAETVLRDLNAQLESKDRRRGGPVA</sequence>
<gene>
    <name evidence="3" type="ORF">C7B43_02785</name>
</gene>
<keyword evidence="2" id="KW-1133">Transmembrane helix</keyword>
<name>A0A2T2X9W5_9FIRM</name>
<organism evidence="3 4">
    <name type="scientific">Sulfobacillus benefaciens</name>
    <dbReference type="NCBI Taxonomy" id="453960"/>
    <lineage>
        <taxon>Bacteria</taxon>
        <taxon>Bacillati</taxon>
        <taxon>Bacillota</taxon>
        <taxon>Clostridia</taxon>
        <taxon>Eubacteriales</taxon>
        <taxon>Clostridiales Family XVII. Incertae Sedis</taxon>
        <taxon>Sulfobacillus</taxon>
    </lineage>
</organism>
<dbReference type="Proteomes" id="UP000242699">
    <property type="component" value="Unassembled WGS sequence"/>
</dbReference>
<proteinExistence type="predicted"/>
<dbReference type="AlphaFoldDB" id="A0A2T2X9W5"/>
<keyword evidence="2" id="KW-0472">Membrane</keyword>
<evidence type="ECO:0000313" key="4">
    <source>
        <dbReference type="Proteomes" id="UP000242699"/>
    </source>
</evidence>
<feature type="region of interest" description="Disordered" evidence="1">
    <location>
        <begin position="81"/>
        <end position="101"/>
    </location>
</feature>
<comment type="caution">
    <text evidence="3">The sequence shown here is derived from an EMBL/GenBank/DDBJ whole genome shotgun (WGS) entry which is preliminary data.</text>
</comment>
<feature type="transmembrane region" description="Helical" evidence="2">
    <location>
        <begin position="45"/>
        <end position="65"/>
    </location>
</feature>
<feature type="compositionally biased region" description="Pro residues" evidence="1">
    <location>
        <begin position="82"/>
        <end position="94"/>
    </location>
</feature>